<organism evidence="2 3">
    <name type="scientific">Coprinellus micaceus</name>
    <name type="common">Glistening ink-cap mushroom</name>
    <name type="synonym">Coprinus micaceus</name>
    <dbReference type="NCBI Taxonomy" id="71717"/>
    <lineage>
        <taxon>Eukaryota</taxon>
        <taxon>Fungi</taxon>
        <taxon>Dikarya</taxon>
        <taxon>Basidiomycota</taxon>
        <taxon>Agaricomycotina</taxon>
        <taxon>Agaricomycetes</taxon>
        <taxon>Agaricomycetidae</taxon>
        <taxon>Agaricales</taxon>
        <taxon>Agaricineae</taxon>
        <taxon>Psathyrellaceae</taxon>
        <taxon>Coprinellus</taxon>
    </lineage>
</organism>
<name>A0A4Y7SC63_COPMI</name>
<evidence type="ECO:0000313" key="2">
    <source>
        <dbReference type="EMBL" id="TEB19014.1"/>
    </source>
</evidence>
<dbReference type="Proteomes" id="UP000298030">
    <property type="component" value="Unassembled WGS sequence"/>
</dbReference>
<sequence length="152" mass="16021">MRLGMGMGWGSLRRNVGAFRRASTHTQGMGKNAGSTSKESRRMALKSEHWEASSEGAGRGGGEEGGDGEEGGEGAEGGEGEVEVEIGVEGTTKPCAGRRGRRCRRRAESGDVTPPAAVAEPNPSTTFLPTPTWRFDCSFLFPVPVFLPVPAL</sequence>
<feature type="compositionally biased region" description="Basic residues" evidence="1">
    <location>
        <begin position="96"/>
        <end position="105"/>
    </location>
</feature>
<dbReference type="EMBL" id="QPFP01000211">
    <property type="protein sequence ID" value="TEB19014.1"/>
    <property type="molecule type" value="Genomic_DNA"/>
</dbReference>
<accession>A0A4Y7SC63</accession>
<reference evidence="2 3" key="1">
    <citation type="journal article" date="2019" name="Nat. Ecol. Evol.">
        <title>Megaphylogeny resolves global patterns of mushroom evolution.</title>
        <authorList>
            <person name="Varga T."/>
            <person name="Krizsan K."/>
            <person name="Foldi C."/>
            <person name="Dima B."/>
            <person name="Sanchez-Garcia M."/>
            <person name="Sanchez-Ramirez S."/>
            <person name="Szollosi G.J."/>
            <person name="Szarkandi J.G."/>
            <person name="Papp V."/>
            <person name="Albert L."/>
            <person name="Andreopoulos W."/>
            <person name="Angelini C."/>
            <person name="Antonin V."/>
            <person name="Barry K.W."/>
            <person name="Bougher N.L."/>
            <person name="Buchanan P."/>
            <person name="Buyck B."/>
            <person name="Bense V."/>
            <person name="Catcheside P."/>
            <person name="Chovatia M."/>
            <person name="Cooper J."/>
            <person name="Damon W."/>
            <person name="Desjardin D."/>
            <person name="Finy P."/>
            <person name="Geml J."/>
            <person name="Haridas S."/>
            <person name="Hughes K."/>
            <person name="Justo A."/>
            <person name="Karasinski D."/>
            <person name="Kautmanova I."/>
            <person name="Kiss B."/>
            <person name="Kocsube S."/>
            <person name="Kotiranta H."/>
            <person name="LaButti K.M."/>
            <person name="Lechner B.E."/>
            <person name="Liimatainen K."/>
            <person name="Lipzen A."/>
            <person name="Lukacs Z."/>
            <person name="Mihaltcheva S."/>
            <person name="Morgado L.N."/>
            <person name="Niskanen T."/>
            <person name="Noordeloos M.E."/>
            <person name="Ohm R.A."/>
            <person name="Ortiz-Santana B."/>
            <person name="Ovrebo C."/>
            <person name="Racz N."/>
            <person name="Riley R."/>
            <person name="Savchenko A."/>
            <person name="Shiryaev A."/>
            <person name="Soop K."/>
            <person name="Spirin V."/>
            <person name="Szebenyi C."/>
            <person name="Tomsovsky M."/>
            <person name="Tulloss R.E."/>
            <person name="Uehling J."/>
            <person name="Grigoriev I.V."/>
            <person name="Vagvolgyi C."/>
            <person name="Papp T."/>
            <person name="Martin F.M."/>
            <person name="Miettinen O."/>
            <person name="Hibbett D.S."/>
            <person name="Nagy L.G."/>
        </authorList>
    </citation>
    <scope>NUCLEOTIDE SEQUENCE [LARGE SCALE GENOMIC DNA]</scope>
    <source>
        <strain evidence="2 3">FP101781</strain>
    </source>
</reference>
<proteinExistence type="predicted"/>
<evidence type="ECO:0000256" key="1">
    <source>
        <dbReference type="SAM" id="MobiDB-lite"/>
    </source>
</evidence>
<protein>
    <submittedName>
        <fullName evidence="2">Uncharacterized protein</fullName>
    </submittedName>
</protein>
<gene>
    <name evidence="2" type="ORF">FA13DRAFT_506976</name>
</gene>
<feature type="compositionally biased region" description="Acidic residues" evidence="1">
    <location>
        <begin position="64"/>
        <end position="86"/>
    </location>
</feature>
<feature type="compositionally biased region" description="Polar residues" evidence="1">
    <location>
        <begin position="24"/>
        <end position="37"/>
    </location>
</feature>
<feature type="region of interest" description="Disordered" evidence="1">
    <location>
        <begin position="21"/>
        <end position="123"/>
    </location>
</feature>
<comment type="caution">
    <text evidence="2">The sequence shown here is derived from an EMBL/GenBank/DDBJ whole genome shotgun (WGS) entry which is preliminary data.</text>
</comment>
<keyword evidence="3" id="KW-1185">Reference proteome</keyword>
<evidence type="ECO:0000313" key="3">
    <source>
        <dbReference type="Proteomes" id="UP000298030"/>
    </source>
</evidence>
<dbReference type="AlphaFoldDB" id="A0A4Y7SC63"/>
<feature type="compositionally biased region" description="Basic and acidic residues" evidence="1">
    <location>
        <begin position="38"/>
        <end position="52"/>
    </location>
</feature>